<name>A0ABS5I7A1_9PROT</name>
<dbReference type="Gene3D" id="3.40.366.10">
    <property type="entry name" value="Malonyl-Coenzyme A Acyl Carrier Protein, domain 2"/>
    <property type="match status" value="1"/>
</dbReference>
<organism evidence="4 5">
    <name type="scientific">Magnetospirillum sulfuroxidans</name>
    <dbReference type="NCBI Taxonomy" id="611300"/>
    <lineage>
        <taxon>Bacteria</taxon>
        <taxon>Pseudomonadati</taxon>
        <taxon>Pseudomonadota</taxon>
        <taxon>Alphaproteobacteria</taxon>
        <taxon>Rhodospirillales</taxon>
        <taxon>Rhodospirillaceae</taxon>
        <taxon>Magnetospirillum</taxon>
    </lineage>
</organism>
<dbReference type="GO" id="GO:0016746">
    <property type="term" value="F:acyltransferase activity"/>
    <property type="evidence" value="ECO:0007669"/>
    <property type="project" value="UniProtKB-KW"/>
</dbReference>
<keyword evidence="5" id="KW-1185">Reference proteome</keyword>
<evidence type="ECO:0000256" key="1">
    <source>
        <dbReference type="ARBA" id="ARBA00022450"/>
    </source>
</evidence>
<dbReference type="SUPFAM" id="SSF52151">
    <property type="entry name" value="FabD/lysophospholipase-like"/>
    <property type="match status" value="1"/>
</dbReference>
<accession>A0ABS5I7A1</accession>
<evidence type="ECO:0000259" key="3">
    <source>
        <dbReference type="SMART" id="SM00827"/>
    </source>
</evidence>
<dbReference type="Gene3D" id="3.30.70.3290">
    <property type="match status" value="1"/>
</dbReference>
<evidence type="ECO:0000256" key="2">
    <source>
        <dbReference type="ARBA" id="ARBA00022553"/>
    </source>
</evidence>
<keyword evidence="2" id="KW-0597">Phosphoprotein</keyword>
<keyword evidence="4" id="KW-0012">Acyltransferase</keyword>
<keyword evidence="4" id="KW-0808">Transferase</keyword>
<dbReference type="Proteomes" id="UP000680714">
    <property type="component" value="Unassembled WGS sequence"/>
</dbReference>
<dbReference type="EMBL" id="JAGTUF010000001">
    <property type="protein sequence ID" value="MBR9970304.1"/>
    <property type="molecule type" value="Genomic_DNA"/>
</dbReference>
<evidence type="ECO:0000313" key="4">
    <source>
        <dbReference type="EMBL" id="MBR9970304.1"/>
    </source>
</evidence>
<gene>
    <name evidence="4" type="ORF">KEC16_01085</name>
</gene>
<dbReference type="SMART" id="SM00827">
    <property type="entry name" value="PKS_AT"/>
    <property type="match status" value="1"/>
</dbReference>
<dbReference type="InterPro" id="IPR050091">
    <property type="entry name" value="PKS_NRPS_Biosynth_Enz"/>
</dbReference>
<dbReference type="InterPro" id="IPR001227">
    <property type="entry name" value="Ac_transferase_dom_sf"/>
</dbReference>
<proteinExistence type="predicted"/>
<feature type="domain" description="Malonyl-CoA:ACP transacylase (MAT)" evidence="3">
    <location>
        <begin position="13"/>
        <end position="307"/>
    </location>
</feature>
<dbReference type="InterPro" id="IPR016035">
    <property type="entry name" value="Acyl_Trfase/lysoPLipase"/>
</dbReference>
<dbReference type="Pfam" id="PF00698">
    <property type="entry name" value="Acyl_transf_1"/>
    <property type="match status" value="1"/>
</dbReference>
<dbReference type="InterPro" id="IPR014043">
    <property type="entry name" value="Acyl_transferase_dom"/>
</dbReference>
<dbReference type="RefSeq" id="WP_211545808.1">
    <property type="nucleotide sequence ID" value="NZ_JAGTUF010000001.1"/>
</dbReference>
<keyword evidence="1" id="KW-0596">Phosphopantetheine</keyword>
<dbReference type="PANTHER" id="PTHR43775:SF37">
    <property type="entry name" value="SI:DKEY-61P9.11"/>
    <property type="match status" value="1"/>
</dbReference>
<sequence length="323" mass="34498">MARLTTALPVIFCFAGQGSQYYQMAAELMRDNTVFRHWMGVGDAIVARRHGFSVLAEIYGDDRRPGQVFERLHASHPAIFMVQYALAKVFQHQNVRPDMLLGVSLGEFTAQAVAGMMSFETALTAIADQPALFARTCPPGTMIAVLASPELHARSAVLTATSEIAGVNSAGHFILSALADDLPRIEAELKAAEVAFQRLPVPFAFHSRFIDAAAAQCRAAAAGQRRETPFWPLWSCCAGATVGPDTVDLSWRIVRDSMNVRPVIATLEAQGGAVYVDLSPSGTLAALFRQSLGPNSPSKLLSVLSPFGGDGKRLAATLAALAA</sequence>
<comment type="caution">
    <text evidence="4">The sequence shown here is derived from an EMBL/GenBank/DDBJ whole genome shotgun (WGS) entry which is preliminary data.</text>
</comment>
<evidence type="ECO:0000313" key="5">
    <source>
        <dbReference type="Proteomes" id="UP000680714"/>
    </source>
</evidence>
<dbReference type="PANTHER" id="PTHR43775">
    <property type="entry name" value="FATTY ACID SYNTHASE"/>
    <property type="match status" value="1"/>
</dbReference>
<reference evidence="4 5" key="1">
    <citation type="submission" date="2021-04" db="EMBL/GenBank/DDBJ databases">
        <title>Magnetospirillum sulfuroxidans sp. nov., a facultative chemolithoautotrophic sulfur-oxidizing alphaproteobacterium isolated from freshwater sediment and proposals for Paramagetospirillum gen. nov., and Magnetospirillaceae fam. nov.</title>
        <authorList>
            <person name="Koziaeva V."/>
            <person name="Geelhoed J.S."/>
            <person name="Sorokin D.Y."/>
            <person name="Grouzdev D.S."/>
        </authorList>
    </citation>
    <scope>NUCLEOTIDE SEQUENCE [LARGE SCALE GENOMIC DNA]</scope>
    <source>
        <strain evidence="4 5">J10</strain>
    </source>
</reference>
<protein>
    <submittedName>
        <fullName evidence="4">Acyltransferase domain-containing protein</fullName>
    </submittedName>
</protein>